<dbReference type="Proteomes" id="UP000663882">
    <property type="component" value="Unassembled WGS sequence"/>
</dbReference>
<dbReference type="SUPFAM" id="SSF52343">
    <property type="entry name" value="Ferredoxin reductase-like, C-terminal NADP-linked domain"/>
    <property type="match status" value="1"/>
</dbReference>
<dbReference type="Gene3D" id="2.40.30.10">
    <property type="entry name" value="Translation factors"/>
    <property type="match status" value="1"/>
</dbReference>
<organism evidence="2 4">
    <name type="scientific">Rotaria sordida</name>
    <dbReference type="NCBI Taxonomy" id="392033"/>
    <lineage>
        <taxon>Eukaryota</taxon>
        <taxon>Metazoa</taxon>
        <taxon>Spiralia</taxon>
        <taxon>Gnathifera</taxon>
        <taxon>Rotifera</taxon>
        <taxon>Eurotatoria</taxon>
        <taxon>Bdelloidea</taxon>
        <taxon>Philodinida</taxon>
        <taxon>Philodinidae</taxon>
        <taxon>Rotaria</taxon>
    </lineage>
</organism>
<dbReference type="OrthoDB" id="432685at2759"/>
<proteinExistence type="predicted"/>
<dbReference type="AlphaFoldDB" id="A0A814IZ28"/>
<dbReference type="EMBL" id="CAJNOO010000771">
    <property type="protein sequence ID" value="CAF1030022.1"/>
    <property type="molecule type" value="Genomic_DNA"/>
</dbReference>
<evidence type="ECO:0000259" key="1">
    <source>
        <dbReference type="PROSITE" id="PS51384"/>
    </source>
</evidence>
<accession>A0A814IZ28</accession>
<gene>
    <name evidence="3" type="ORF">OTI717_LOCUS15856</name>
    <name evidence="2" type="ORF">RFH988_LOCUS15660</name>
</gene>
<dbReference type="EMBL" id="CAJOAX010001916">
    <property type="protein sequence ID" value="CAF3756153.1"/>
    <property type="molecule type" value="Genomic_DNA"/>
</dbReference>
<dbReference type="SUPFAM" id="SSF63380">
    <property type="entry name" value="Riboflavin synthase domain-like"/>
    <property type="match status" value="1"/>
</dbReference>
<dbReference type="InterPro" id="IPR050415">
    <property type="entry name" value="MRET"/>
</dbReference>
<evidence type="ECO:0000313" key="4">
    <source>
        <dbReference type="Proteomes" id="UP000663882"/>
    </source>
</evidence>
<feature type="domain" description="FAD-binding FR-type" evidence="1">
    <location>
        <begin position="12"/>
        <end position="120"/>
    </location>
</feature>
<dbReference type="PRINTS" id="PR00410">
    <property type="entry name" value="PHEHYDRXLASE"/>
</dbReference>
<comment type="caution">
    <text evidence="2">The sequence shown here is derived from an EMBL/GenBank/DDBJ whole genome shotgun (WGS) entry which is preliminary data.</text>
</comment>
<dbReference type="GO" id="GO:0016491">
    <property type="term" value="F:oxidoreductase activity"/>
    <property type="evidence" value="ECO:0007669"/>
    <property type="project" value="InterPro"/>
</dbReference>
<name>A0A814IZ28_9BILA</name>
<evidence type="ECO:0000313" key="2">
    <source>
        <dbReference type="EMBL" id="CAF1030022.1"/>
    </source>
</evidence>
<dbReference type="InterPro" id="IPR017938">
    <property type="entry name" value="Riboflavin_synthase-like_b-brl"/>
</dbReference>
<dbReference type="Gene3D" id="3.40.50.80">
    <property type="entry name" value="Nucleotide-binding domain of ferredoxin-NADP reductase (FNR) module"/>
    <property type="match status" value="1"/>
</dbReference>
<protein>
    <recommendedName>
        <fullName evidence="1">FAD-binding FR-type domain-containing protein</fullName>
    </recommendedName>
</protein>
<dbReference type="InterPro" id="IPR039261">
    <property type="entry name" value="FNR_nucleotide-bd"/>
</dbReference>
<dbReference type="PANTHER" id="PTHR47354">
    <property type="entry name" value="NADH OXIDOREDUCTASE HCR"/>
    <property type="match status" value="1"/>
</dbReference>
<sequence length="249" mass="27755">MYAKLGNDEHDRGFVPFTILKKEAIASGPIYLLKIERQDSGKLFKYHPGQYITLRVDKGGVLHHGHYSLLEPYNGQTYSVALKQGNNYDQNSIVSDEIIRKRAVGSTVLVSPPAGKFSLVKDGNHHLFISGGIGIASFMALIEELNQQGKLASATVVQCARTDDHAAFAATLHKLLPKEQYVILTRNEPIAKNHLEGKLRPETHVYVSGSEAFLTMAEHALARFNHPKSQIHMKSIEPTLRLLHELEQK</sequence>
<evidence type="ECO:0000313" key="3">
    <source>
        <dbReference type="EMBL" id="CAF3756153.1"/>
    </source>
</evidence>
<dbReference type="Proteomes" id="UP000663823">
    <property type="component" value="Unassembled WGS sequence"/>
</dbReference>
<dbReference type="PROSITE" id="PS51384">
    <property type="entry name" value="FAD_FR"/>
    <property type="match status" value="1"/>
</dbReference>
<dbReference type="PANTHER" id="PTHR47354:SF5">
    <property type="entry name" value="PROTEIN RFBI"/>
    <property type="match status" value="1"/>
</dbReference>
<reference evidence="2" key="1">
    <citation type="submission" date="2021-02" db="EMBL/GenBank/DDBJ databases">
        <authorList>
            <person name="Nowell W R."/>
        </authorList>
    </citation>
    <scope>NUCLEOTIDE SEQUENCE</scope>
</reference>
<dbReference type="InterPro" id="IPR017927">
    <property type="entry name" value="FAD-bd_FR_type"/>
</dbReference>